<evidence type="ECO:0000256" key="1">
    <source>
        <dbReference type="ARBA" id="ARBA00022490"/>
    </source>
</evidence>
<comment type="catalytic activity">
    <reaction evidence="10 11">
        <text>D-alanyl-D-alanine + UDP-N-acetyl-alpha-D-muramoyl-L-alanyl-gamma-D-glutamyl-meso-2,6-diaminopimelate + ATP = UDP-N-acetyl-alpha-D-muramoyl-L-alanyl-gamma-D-glutamyl-meso-2,6-diaminopimeloyl-D-alanyl-D-alanine + ADP + phosphate + H(+)</text>
        <dbReference type="Rhea" id="RHEA:28374"/>
        <dbReference type="ChEBI" id="CHEBI:15378"/>
        <dbReference type="ChEBI" id="CHEBI:30616"/>
        <dbReference type="ChEBI" id="CHEBI:43474"/>
        <dbReference type="ChEBI" id="CHEBI:57822"/>
        <dbReference type="ChEBI" id="CHEBI:61386"/>
        <dbReference type="ChEBI" id="CHEBI:83905"/>
        <dbReference type="ChEBI" id="CHEBI:456216"/>
        <dbReference type="EC" id="6.3.2.10"/>
    </reaction>
</comment>
<dbReference type="Proteomes" id="UP000318297">
    <property type="component" value="Unassembled WGS sequence"/>
</dbReference>
<dbReference type="InterPro" id="IPR005863">
    <property type="entry name" value="UDP-N-AcMur_synth"/>
</dbReference>
<dbReference type="UniPathway" id="UPA00219"/>
<keyword evidence="5 10" id="KW-0067">ATP-binding</keyword>
<comment type="pathway">
    <text evidence="10 11">Cell wall biogenesis; peptidoglycan biosynthesis.</text>
</comment>
<dbReference type="GO" id="GO:0005524">
    <property type="term" value="F:ATP binding"/>
    <property type="evidence" value="ECO:0007669"/>
    <property type="project" value="UniProtKB-UniRule"/>
</dbReference>
<dbReference type="GO" id="GO:0051301">
    <property type="term" value="P:cell division"/>
    <property type="evidence" value="ECO:0007669"/>
    <property type="project" value="UniProtKB-KW"/>
</dbReference>
<dbReference type="GO" id="GO:0008360">
    <property type="term" value="P:regulation of cell shape"/>
    <property type="evidence" value="ECO:0007669"/>
    <property type="project" value="UniProtKB-KW"/>
</dbReference>
<dbReference type="Pfam" id="PF08245">
    <property type="entry name" value="Mur_ligase_M"/>
    <property type="match status" value="1"/>
</dbReference>
<dbReference type="GO" id="GO:0047480">
    <property type="term" value="F:UDP-N-acetylmuramoyl-tripeptide-D-alanyl-D-alanine ligase activity"/>
    <property type="evidence" value="ECO:0007669"/>
    <property type="project" value="UniProtKB-UniRule"/>
</dbReference>
<dbReference type="GO" id="GO:0008766">
    <property type="term" value="F:UDP-N-acetylmuramoylalanyl-D-glutamyl-2,6-diaminopimelate-D-alanyl-D-alanine ligase activity"/>
    <property type="evidence" value="ECO:0007669"/>
    <property type="project" value="RHEA"/>
</dbReference>
<comment type="caution">
    <text evidence="15">The sequence shown here is derived from an EMBL/GenBank/DDBJ whole genome shotgun (WGS) entry which is preliminary data.</text>
</comment>
<feature type="binding site" evidence="10">
    <location>
        <begin position="108"/>
        <end position="114"/>
    </location>
    <ligand>
        <name>ATP</name>
        <dbReference type="ChEBI" id="CHEBI:30616"/>
    </ligand>
</feature>
<dbReference type="InterPro" id="IPR036565">
    <property type="entry name" value="Mur-like_cat_sf"/>
</dbReference>
<dbReference type="InterPro" id="IPR013221">
    <property type="entry name" value="Mur_ligase_cen"/>
</dbReference>
<evidence type="ECO:0000259" key="13">
    <source>
        <dbReference type="Pfam" id="PF02875"/>
    </source>
</evidence>
<evidence type="ECO:0000256" key="9">
    <source>
        <dbReference type="ARBA" id="ARBA00023316"/>
    </source>
</evidence>
<dbReference type="EC" id="6.3.2.10" evidence="10 11"/>
<comment type="function">
    <text evidence="10 11">Involved in cell wall formation. Catalyzes the final step in the synthesis of UDP-N-acetylmuramoyl-pentapeptide, the precursor of murein.</text>
</comment>
<dbReference type="PANTHER" id="PTHR43024:SF1">
    <property type="entry name" value="UDP-N-ACETYLMURAMOYL-TRIPEPTIDE--D-ALANYL-D-ALANINE LIGASE"/>
    <property type="match status" value="1"/>
</dbReference>
<keyword evidence="2 10" id="KW-0436">Ligase</keyword>
<evidence type="ECO:0000256" key="3">
    <source>
        <dbReference type="ARBA" id="ARBA00022618"/>
    </source>
</evidence>
<evidence type="ECO:0000256" key="2">
    <source>
        <dbReference type="ARBA" id="ARBA00022598"/>
    </source>
</evidence>
<dbReference type="Gene3D" id="3.90.190.20">
    <property type="entry name" value="Mur ligase, C-terminal domain"/>
    <property type="match status" value="1"/>
</dbReference>
<sequence>MIPLRLSEIAAVTGAQLHGPDQLIDGPVVTDSREAAAGSLYVARIGEVADGHDYAPAAAAAGAVATLGSRPVDGMSTLVADDVQEAFAKLAREVIERADRLRVIGITGSSGKTTTKDLLAQVLATVGETVAPVGSLNSEVGVPLTVCRVTPSTDFLVAEMGASGVGHIAYLTRIAPPTIGIVLNVGSAHLGEFGSVEAIARTKSELVQALPESGLAILNADDARVSAMARQTTARVIRVGQAPDADVRCDDVVLDDSGRARFTIVGLADEGPLPVSLQLYGAHQVGNALAVAVAAHELGLGGAAIARALESARPVSRWRMEVHQLPTGVTLVNDAYNANPDSMKAALHALAQMAGERRTVAVLGEMLELGDESEAAHRGVGETAASLGVTDVVAVGTGAAPIAAAAALGGVRVHQVADVEQAHNLLSDLLVSGDVVLLKSSRDSGLRYLGDRITVEQGGEITQ</sequence>
<feature type="domain" description="Mur ligase N-terminal catalytic" evidence="12">
    <location>
        <begin position="29"/>
        <end position="97"/>
    </location>
</feature>
<gene>
    <name evidence="10" type="primary">murF</name>
    <name evidence="15" type="ORF">BKA23_2073</name>
</gene>
<dbReference type="PANTHER" id="PTHR43024">
    <property type="entry name" value="UDP-N-ACETYLMURAMOYL-TRIPEPTIDE--D-ALANYL-D-ALANINE LIGASE"/>
    <property type="match status" value="1"/>
</dbReference>
<keyword evidence="8 10" id="KW-0131">Cell cycle</keyword>
<evidence type="ECO:0000256" key="6">
    <source>
        <dbReference type="ARBA" id="ARBA00022960"/>
    </source>
</evidence>
<dbReference type="InterPro" id="IPR051046">
    <property type="entry name" value="MurCDEF_CellWall_CoF430Synth"/>
</dbReference>
<organism evidence="15 16">
    <name type="scientific">Rudaeicoccus suwonensis</name>
    <dbReference type="NCBI Taxonomy" id="657409"/>
    <lineage>
        <taxon>Bacteria</taxon>
        <taxon>Bacillati</taxon>
        <taxon>Actinomycetota</taxon>
        <taxon>Actinomycetes</taxon>
        <taxon>Micrococcales</taxon>
        <taxon>Dermacoccaceae</taxon>
        <taxon>Rudaeicoccus</taxon>
    </lineage>
</organism>
<keyword evidence="16" id="KW-1185">Reference proteome</keyword>
<keyword evidence="3 10" id="KW-0132">Cell division</keyword>
<evidence type="ECO:0000259" key="12">
    <source>
        <dbReference type="Pfam" id="PF01225"/>
    </source>
</evidence>
<dbReference type="Pfam" id="PF01225">
    <property type="entry name" value="Mur_ligase"/>
    <property type="match status" value="1"/>
</dbReference>
<dbReference type="InterPro" id="IPR036615">
    <property type="entry name" value="Mur_ligase_C_dom_sf"/>
</dbReference>
<dbReference type="SUPFAM" id="SSF63418">
    <property type="entry name" value="MurE/MurF N-terminal domain"/>
    <property type="match status" value="1"/>
</dbReference>
<keyword evidence="4 10" id="KW-0547">Nucleotide-binding</keyword>
<keyword evidence="9 10" id="KW-0961">Cell wall biogenesis/degradation</keyword>
<evidence type="ECO:0000313" key="15">
    <source>
        <dbReference type="EMBL" id="TWE13244.1"/>
    </source>
</evidence>
<feature type="domain" description="Mur ligase C-terminal" evidence="13">
    <location>
        <begin position="319"/>
        <end position="442"/>
    </location>
</feature>
<dbReference type="NCBIfam" id="TIGR01143">
    <property type="entry name" value="murF"/>
    <property type="match status" value="1"/>
</dbReference>
<dbReference type="RefSeq" id="WP_145227680.1">
    <property type="nucleotide sequence ID" value="NZ_VIVQ01000001.1"/>
</dbReference>
<dbReference type="SUPFAM" id="SSF53623">
    <property type="entry name" value="MurD-like peptide ligases, catalytic domain"/>
    <property type="match status" value="1"/>
</dbReference>
<evidence type="ECO:0000256" key="5">
    <source>
        <dbReference type="ARBA" id="ARBA00022840"/>
    </source>
</evidence>
<dbReference type="Gene3D" id="3.40.1190.10">
    <property type="entry name" value="Mur-like, catalytic domain"/>
    <property type="match status" value="1"/>
</dbReference>
<dbReference type="AlphaFoldDB" id="A0A561ECA9"/>
<evidence type="ECO:0000256" key="11">
    <source>
        <dbReference type="RuleBase" id="RU004136"/>
    </source>
</evidence>
<protein>
    <recommendedName>
        <fullName evidence="10 11">UDP-N-acetylmuramoyl-tripeptide--D-alanyl-D-alanine ligase</fullName>
        <ecNumber evidence="10 11">6.3.2.10</ecNumber>
    </recommendedName>
    <alternativeName>
        <fullName evidence="10">D-alanyl-D-alanine-adding enzyme</fullName>
    </alternativeName>
</protein>
<reference evidence="15 16" key="1">
    <citation type="submission" date="2019-06" db="EMBL/GenBank/DDBJ databases">
        <title>Sequencing the genomes of 1000 actinobacteria strains.</title>
        <authorList>
            <person name="Klenk H.-P."/>
        </authorList>
    </citation>
    <scope>NUCLEOTIDE SEQUENCE [LARGE SCALE GENOMIC DNA]</scope>
    <source>
        <strain evidence="15 16">DSM 19560</strain>
    </source>
</reference>
<dbReference type="EMBL" id="VIVQ01000001">
    <property type="protein sequence ID" value="TWE13244.1"/>
    <property type="molecule type" value="Genomic_DNA"/>
</dbReference>
<feature type="domain" description="Mur ligase central" evidence="14">
    <location>
        <begin position="106"/>
        <end position="295"/>
    </location>
</feature>
<dbReference type="SUPFAM" id="SSF53244">
    <property type="entry name" value="MurD-like peptide ligases, peptide-binding domain"/>
    <property type="match status" value="1"/>
</dbReference>
<keyword evidence="7 10" id="KW-0573">Peptidoglycan synthesis</keyword>
<dbReference type="InterPro" id="IPR000713">
    <property type="entry name" value="Mur_ligase_N"/>
</dbReference>
<dbReference type="InterPro" id="IPR004101">
    <property type="entry name" value="Mur_ligase_C"/>
</dbReference>
<proteinExistence type="inferred from homology"/>
<evidence type="ECO:0000313" key="16">
    <source>
        <dbReference type="Proteomes" id="UP000318297"/>
    </source>
</evidence>
<evidence type="ECO:0000256" key="4">
    <source>
        <dbReference type="ARBA" id="ARBA00022741"/>
    </source>
</evidence>
<dbReference type="GO" id="GO:0005737">
    <property type="term" value="C:cytoplasm"/>
    <property type="evidence" value="ECO:0007669"/>
    <property type="project" value="UniProtKB-SubCell"/>
</dbReference>
<comment type="subcellular location">
    <subcellularLocation>
        <location evidence="10 11">Cytoplasm</location>
    </subcellularLocation>
</comment>
<comment type="similarity">
    <text evidence="10">Belongs to the MurCDEF family. MurF subfamily.</text>
</comment>
<accession>A0A561ECA9</accession>
<evidence type="ECO:0000259" key="14">
    <source>
        <dbReference type="Pfam" id="PF08245"/>
    </source>
</evidence>
<keyword evidence="1 10" id="KW-0963">Cytoplasm</keyword>
<keyword evidence="6 10" id="KW-0133">Cell shape</keyword>
<name>A0A561ECA9_9MICO</name>
<dbReference type="OrthoDB" id="9800958at2"/>
<dbReference type="Pfam" id="PF02875">
    <property type="entry name" value="Mur_ligase_C"/>
    <property type="match status" value="1"/>
</dbReference>
<evidence type="ECO:0000256" key="7">
    <source>
        <dbReference type="ARBA" id="ARBA00022984"/>
    </source>
</evidence>
<evidence type="ECO:0000256" key="8">
    <source>
        <dbReference type="ARBA" id="ARBA00023306"/>
    </source>
</evidence>
<dbReference type="GO" id="GO:0009252">
    <property type="term" value="P:peptidoglycan biosynthetic process"/>
    <property type="evidence" value="ECO:0007669"/>
    <property type="project" value="UniProtKB-UniRule"/>
</dbReference>
<dbReference type="HAMAP" id="MF_02019">
    <property type="entry name" value="MurF"/>
    <property type="match status" value="1"/>
</dbReference>
<evidence type="ECO:0000256" key="10">
    <source>
        <dbReference type="HAMAP-Rule" id="MF_02019"/>
    </source>
</evidence>
<dbReference type="InterPro" id="IPR035911">
    <property type="entry name" value="MurE/MurF_N"/>
</dbReference>
<dbReference type="Gene3D" id="3.40.1390.10">
    <property type="entry name" value="MurE/MurF, N-terminal domain"/>
    <property type="match status" value="1"/>
</dbReference>
<dbReference type="GO" id="GO:0071555">
    <property type="term" value="P:cell wall organization"/>
    <property type="evidence" value="ECO:0007669"/>
    <property type="project" value="UniProtKB-KW"/>
</dbReference>